<reference evidence="3 4" key="1">
    <citation type="journal article" date="2014" name="PLoS Genet.">
        <title>Phylogenetically driven sequencing of extremely halophilic archaea reveals strategies for static and dynamic osmo-response.</title>
        <authorList>
            <person name="Becker E.A."/>
            <person name="Seitzer P.M."/>
            <person name="Tritt A."/>
            <person name="Larsen D."/>
            <person name="Krusor M."/>
            <person name="Yao A.I."/>
            <person name="Wu D."/>
            <person name="Madern D."/>
            <person name="Eisen J.A."/>
            <person name="Darling A.E."/>
            <person name="Facciotti M.T."/>
        </authorList>
    </citation>
    <scope>NUCLEOTIDE SEQUENCE [LARGE SCALE GENOMIC DNA]</scope>
    <source>
        <strain evidence="3 4">DSM 8989</strain>
    </source>
</reference>
<evidence type="ECO:0000256" key="2">
    <source>
        <dbReference type="SAM" id="Phobius"/>
    </source>
</evidence>
<dbReference type="Proteomes" id="UP000011625">
    <property type="component" value="Unassembled WGS sequence"/>
</dbReference>
<evidence type="ECO:0008006" key="5">
    <source>
        <dbReference type="Google" id="ProtNLM"/>
    </source>
</evidence>
<name>M0MRU4_9EURY</name>
<proteinExistence type="predicted"/>
<dbReference type="GO" id="GO:0005886">
    <property type="term" value="C:plasma membrane"/>
    <property type="evidence" value="ECO:0007669"/>
    <property type="project" value="UniProtKB-SubCell"/>
</dbReference>
<gene>
    <name evidence="3" type="ORF">C450_20371</name>
</gene>
<evidence type="ECO:0000256" key="1">
    <source>
        <dbReference type="ARBA" id="ARBA00022729"/>
    </source>
</evidence>
<keyword evidence="2" id="KW-1133">Transmembrane helix</keyword>
<evidence type="ECO:0000313" key="4">
    <source>
        <dbReference type="Proteomes" id="UP000011625"/>
    </source>
</evidence>
<sequence length="712" mass="74670">MESMTAHFRSTAIFITLLVVLSTVVAGGGVVGAQTSEDANGTNATAETGVDLPPADDVYVEDNGDAVLAYEEAANGTQANYGLNVSEGLFHALVASDVEGSDDLAANVTAVMTGENVTGNGTLEAARPETLSNLSVNATGVQNDENARSDVSAAATVTGENIARSVPIERAGITGDVTTTGSTFDADLAANAQLTQPLGQPQHQSYEITEGNGTYTLNVSQERPVLGASASQWETREQAKRTLESQYVALAESMNGSADLTIDSYSFTQSESGRSQLDIEYSVTYQGIERAVADQLVSSLTSAEDVDLNRSEARNVSQRLRNLTVNELSVRYDQRQGSIEAGMSADLDNYDGAVLAALDVAEATDMQALNAGTMAGMNTAGVGSMPANTETTPTTSNVTSSNATATNAAATSAASFNQSLERFRKQFEAQQAANLTRTSTFTANVTKNSPQALSVDLDSQSRTENWGAYVGELEDRDIETSDLEYELHAATEGERVNVTAAVSVSGENLLKQATNQMLNSSTGPQAGQTREYVTAFREAGFRKGQMDVSVEDGRMQLETGAAFENMTALRDALVTLEGGQNVQSVVGQTENGTTTSYVRVEGAVPTLEGGQNVQSVVGQTENGTTTSYVRVEGAVPENASESQVRELGYVGEDTSVHLPNAWDRTIPSTNTSQANEYLGLTGASSGLTGPGFGVVVAVIALLAGALVAVRRR</sequence>
<keyword evidence="2" id="KW-0812">Transmembrane</keyword>
<keyword evidence="2" id="KW-0472">Membrane</keyword>
<dbReference type="PATRIC" id="fig|1227456.3.peg.4109"/>
<dbReference type="AlphaFoldDB" id="M0MRU4"/>
<evidence type="ECO:0000313" key="3">
    <source>
        <dbReference type="EMBL" id="EMA48068.1"/>
    </source>
</evidence>
<accession>M0MRU4</accession>
<keyword evidence="1" id="KW-0732">Signal</keyword>
<dbReference type="InterPro" id="IPR026371">
    <property type="entry name" value="PGF_CTERM"/>
</dbReference>
<dbReference type="NCBIfam" id="TIGR04126">
    <property type="entry name" value="PGF_CTERM"/>
    <property type="match status" value="1"/>
</dbReference>
<protein>
    <recommendedName>
        <fullName evidence="5">PGF-CTERM sorting domain-containing protein</fullName>
    </recommendedName>
</protein>
<dbReference type="EMBL" id="AOME01000105">
    <property type="protein sequence ID" value="EMA48068.1"/>
    <property type="molecule type" value="Genomic_DNA"/>
</dbReference>
<dbReference type="GO" id="GO:0030115">
    <property type="term" value="C:S-layer"/>
    <property type="evidence" value="ECO:0007669"/>
    <property type="project" value="UniProtKB-SubCell"/>
</dbReference>
<feature type="transmembrane region" description="Helical" evidence="2">
    <location>
        <begin position="691"/>
        <end position="709"/>
    </location>
</feature>
<keyword evidence="4" id="KW-1185">Reference proteome</keyword>
<comment type="caution">
    <text evidence="3">The sequence shown here is derived from an EMBL/GenBank/DDBJ whole genome shotgun (WGS) entry which is preliminary data.</text>
</comment>
<organism evidence="3 4">
    <name type="scientific">Halococcus salifodinae DSM 8989</name>
    <dbReference type="NCBI Taxonomy" id="1227456"/>
    <lineage>
        <taxon>Archaea</taxon>
        <taxon>Methanobacteriati</taxon>
        <taxon>Methanobacteriota</taxon>
        <taxon>Stenosarchaea group</taxon>
        <taxon>Halobacteria</taxon>
        <taxon>Halobacteriales</taxon>
        <taxon>Halococcaceae</taxon>
        <taxon>Halococcus</taxon>
    </lineage>
</organism>